<dbReference type="AlphaFoldDB" id="A0A226EJF3"/>
<comment type="caution">
    <text evidence="1">The sequence shown here is derived from an EMBL/GenBank/DDBJ whole genome shotgun (WGS) entry which is preliminary data.</text>
</comment>
<reference evidence="1 2" key="1">
    <citation type="submission" date="2015-12" db="EMBL/GenBank/DDBJ databases">
        <title>The genome of Folsomia candida.</title>
        <authorList>
            <person name="Faddeeva A."/>
            <person name="Derks M.F."/>
            <person name="Anvar Y."/>
            <person name="Smit S."/>
            <person name="Van Straalen N."/>
            <person name="Roelofs D."/>
        </authorList>
    </citation>
    <scope>NUCLEOTIDE SEQUENCE [LARGE SCALE GENOMIC DNA]</scope>
    <source>
        <strain evidence="1 2">VU population</strain>
        <tissue evidence="1">Whole body</tissue>
    </source>
</reference>
<evidence type="ECO:0000313" key="2">
    <source>
        <dbReference type="Proteomes" id="UP000198287"/>
    </source>
</evidence>
<dbReference type="Proteomes" id="UP000198287">
    <property type="component" value="Unassembled WGS sequence"/>
</dbReference>
<dbReference type="OMA" id="IMICISK"/>
<evidence type="ECO:0000313" key="1">
    <source>
        <dbReference type="EMBL" id="OXA57144.1"/>
    </source>
</evidence>
<name>A0A226EJF3_FOLCA</name>
<proteinExistence type="predicted"/>
<protein>
    <submittedName>
        <fullName evidence="1">Uncharacterized protein</fullName>
    </submittedName>
</protein>
<gene>
    <name evidence="1" type="ORF">Fcan01_07381</name>
</gene>
<dbReference type="EMBL" id="LNIX01000003">
    <property type="protein sequence ID" value="OXA57144.1"/>
    <property type="molecule type" value="Genomic_DNA"/>
</dbReference>
<keyword evidence="2" id="KW-1185">Reference proteome</keyword>
<organism evidence="1 2">
    <name type="scientific">Folsomia candida</name>
    <name type="common">Springtail</name>
    <dbReference type="NCBI Taxonomy" id="158441"/>
    <lineage>
        <taxon>Eukaryota</taxon>
        <taxon>Metazoa</taxon>
        <taxon>Ecdysozoa</taxon>
        <taxon>Arthropoda</taxon>
        <taxon>Hexapoda</taxon>
        <taxon>Collembola</taxon>
        <taxon>Entomobryomorpha</taxon>
        <taxon>Isotomoidea</taxon>
        <taxon>Isotomidae</taxon>
        <taxon>Proisotominae</taxon>
        <taxon>Folsomia</taxon>
    </lineage>
</organism>
<sequence>MCLIMICISKEYDRMSTEQILQLSPTSVSANAILPIFVQPEYDEFFRFLSNEEKEWMMNLAVWYFDTDNSQVSPFPIETGEKQAQQRFGLKPNPIPLNYTASDIPDRLISQFLNGDVPKLWQKEFTKWLTKTYKLKPKNFMQYRATGVFCVKGDDCDLIDLSNVGGICCPFG</sequence>
<accession>A0A226EJF3</accession>